<dbReference type="PANTHER" id="PTHR30146">
    <property type="entry name" value="LACI-RELATED TRANSCRIPTIONAL REPRESSOR"/>
    <property type="match status" value="1"/>
</dbReference>
<evidence type="ECO:0000313" key="7">
    <source>
        <dbReference type="Proteomes" id="UP001292216"/>
    </source>
</evidence>
<evidence type="ECO:0000256" key="2">
    <source>
        <dbReference type="ARBA" id="ARBA00023015"/>
    </source>
</evidence>
<keyword evidence="1" id="KW-0678">Repressor</keyword>
<protein>
    <submittedName>
        <fullName evidence="6">LacI family DNA-binding transcriptional regulator</fullName>
    </submittedName>
</protein>
<dbReference type="CDD" id="cd01392">
    <property type="entry name" value="HTH_LacI"/>
    <property type="match status" value="1"/>
</dbReference>
<dbReference type="SMART" id="SM00354">
    <property type="entry name" value="HTH_LACI"/>
    <property type="match status" value="1"/>
</dbReference>
<feature type="domain" description="HTH lacI-type" evidence="5">
    <location>
        <begin position="5"/>
        <end position="59"/>
    </location>
</feature>
<organism evidence="6 7">
    <name type="scientific">Paenibacillus phoenicis</name>
    <dbReference type="NCBI Taxonomy" id="554117"/>
    <lineage>
        <taxon>Bacteria</taxon>
        <taxon>Bacillati</taxon>
        <taxon>Bacillota</taxon>
        <taxon>Bacilli</taxon>
        <taxon>Bacillales</taxon>
        <taxon>Paenibacillaceae</taxon>
        <taxon>Paenibacillus</taxon>
    </lineage>
</organism>
<gene>
    <name evidence="6" type="ORF">U9M73_14415</name>
</gene>
<name>A0ABU5PMI7_9BACL</name>
<reference evidence="6 7" key="1">
    <citation type="submission" date="2023-12" db="EMBL/GenBank/DDBJ databases">
        <title>Whole genome sequencing of Paenibacillus phoenicis isolated from the Phoenix Mars Lander spacecraft assembly facility.</title>
        <authorList>
            <person name="Garcia A."/>
            <person name="Venkateswaran K."/>
        </authorList>
    </citation>
    <scope>NUCLEOTIDE SEQUENCE [LARGE SCALE GENOMIC DNA]</scope>
    <source>
        <strain evidence="6 7">3PO2SA</strain>
    </source>
</reference>
<sequence length="336" mass="38148">MRKKVVMQDIADRLNLSKNSVSQALSGKDGVSEETRRKIIETAEAMGYRYNKKTSAGNQNQVKTIGLIASDFAFSMQFFGEIYLAVEREAKNHGINLLIQSITPEMRDRLQLPSFIEEKQVDGLLILSHISTAYIRNVLEQGIPTVLIDHHHPLLSTDAVLTNNRFSAYIAVKHLLDYGHRNIGILGNVAVSPSYQERWEGYMLALREHGFEPREAHMLVHTQEEEEIIAEAMSRVADQPSAWFCLNDGFAFYVSSALRQLGYQIPDEISICGFDNSHYSQMATPKITTMEVDLSLFAHRAFEQLMWRIKHPNEAYQEILLPTHLIVRESTAAVKV</sequence>
<dbReference type="InterPro" id="IPR000843">
    <property type="entry name" value="HTH_LacI"/>
</dbReference>
<keyword evidence="3 6" id="KW-0238">DNA-binding</keyword>
<dbReference type="Pfam" id="PF13377">
    <property type="entry name" value="Peripla_BP_3"/>
    <property type="match status" value="1"/>
</dbReference>
<dbReference type="Pfam" id="PF00356">
    <property type="entry name" value="LacI"/>
    <property type="match status" value="1"/>
</dbReference>
<dbReference type="SUPFAM" id="SSF53822">
    <property type="entry name" value="Periplasmic binding protein-like I"/>
    <property type="match status" value="1"/>
</dbReference>
<dbReference type="CDD" id="cd19974">
    <property type="entry name" value="PBP1_LacI-like"/>
    <property type="match status" value="1"/>
</dbReference>
<dbReference type="PROSITE" id="PS50932">
    <property type="entry name" value="HTH_LACI_2"/>
    <property type="match status" value="1"/>
</dbReference>
<dbReference type="Gene3D" id="3.40.50.2300">
    <property type="match status" value="2"/>
</dbReference>
<dbReference type="SUPFAM" id="SSF47413">
    <property type="entry name" value="lambda repressor-like DNA-binding domains"/>
    <property type="match status" value="1"/>
</dbReference>
<accession>A0ABU5PMI7</accession>
<evidence type="ECO:0000256" key="3">
    <source>
        <dbReference type="ARBA" id="ARBA00023125"/>
    </source>
</evidence>
<dbReference type="Proteomes" id="UP001292216">
    <property type="component" value="Unassembled WGS sequence"/>
</dbReference>
<keyword evidence="4" id="KW-0804">Transcription</keyword>
<dbReference type="RefSeq" id="WP_323077788.1">
    <property type="nucleotide sequence ID" value="NZ_CBCSKM010000025.1"/>
</dbReference>
<dbReference type="Gene3D" id="1.10.260.40">
    <property type="entry name" value="lambda repressor-like DNA-binding domains"/>
    <property type="match status" value="1"/>
</dbReference>
<keyword evidence="2" id="KW-0805">Transcription regulation</keyword>
<dbReference type="EMBL" id="JAYERP010000001">
    <property type="protein sequence ID" value="MEA3571163.1"/>
    <property type="molecule type" value="Genomic_DNA"/>
</dbReference>
<evidence type="ECO:0000256" key="4">
    <source>
        <dbReference type="ARBA" id="ARBA00023163"/>
    </source>
</evidence>
<dbReference type="InterPro" id="IPR010982">
    <property type="entry name" value="Lambda_DNA-bd_dom_sf"/>
</dbReference>
<evidence type="ECO:0000313" key="6">
    <source>
        <dbReference type="EMBL" id="MEA3571163.1"/>
    </source>
</evidence>
<dbReference type="InterPro" id="IPR046335">
    <property type="entry name" value="LacI/GalR-like_sensor"/>
</dbReference>
<dbReference type="PANTHER" id="PTHR30146:SF148">
    <property type="entry name" value="HTH-TYPE TRANSCRIPTIONAL REPRESSOR PURR-RELATED"/>
    <property type="match status" value="1"/>
</dbReference>
<dbReference type="GO" id="GO:0003677">
    <property type="term" value="F:DNA binding"/>
    <property type="evidence" value="ECO:0007669"/>
    <property type="project" value="UniProtKB-KW"/>
</dbReference>
<comment type="caution">
    <text evidence="6">The sequence shown here is derived from an EMBL/GenBank/DDBJ whole genome shotgun (WGS) entry which is preliminary data.</text>
</comment>
<evidence type="ECO:0000259" key="5">
    <source>
        <dbReference type="PROSITE" id="PS50932"/>
    </source>
</evidence>
<proteinExistence type="predicted"/>
<evidence type="ECO:0000256" key="1">
    <source>
        <dbReference type="ARBA" id="ARBA00022491"/>
    </source>
</evidence>
<keyword evidence="7" id="KW-1185">Reference proteome</keyword>
<dbReference type="InterPro" id="IPR028082">
    <property type="entry name" value="Peripla_BP_I"/>
</dbReference>